<comment type="caution">
    <text evidence="3">The sequence shown here is derived from an EMBL/GenBank/DDBJ whole genome shotgun (WGS) entry which is preliminary data.</text>
</comment>
<organism evidence="3 4">
    <name type="scientific">Fodinibius salicampi</name>
    <dbReference type="NCBI Taxonomy" id="1920655"/>
    <lineage>
        <taxon>Bacteria</taxon>
        <taxon>Pseudomonadati</taxon>
        <taxon>Balneolota</taxon>
        <taxon>Balneolia</taxon>
        <taxon>Balneolales</taxon>
        <taxon>Balneolaceae</taxon>
        <taxon>Fodinibius</taxon>
    </lineage>
</organism>
<keyword evidence="3" id="KW-0540">Nuclease</keyword>
<dbReference type="Proteomes" id="UP001207337">
    <property type="component" value="Unassembled WGS sequence"/>
</dbReference>
<feature type="domain" description="Restriction endonuclease type II NgoFVII C-terminal B3-like DNA-binding" evidence="2">
    <location>
        <begin position="181"/>
        <end position="306"/>
    </location>
</feature>
<dbReference type="RefSeq" id="WP_265788790.1">
    <property type="nucleotide sequence ID" value="NZ_BAABRS010000001.1"/>
</dbReference>
<gene>
    <name evidence="3" type="ORF">LQ318_07135</name>
</gene>
<evidence type="ECO:0000259" key="1">
    <source>
        <dbReference type="Pfam" id="PF09565"/>
    </source>
</evidence>
<evidence type="ECO:0000259" key="2">
    <source>
        <dbReference type="Pfam" id="PF20731"/>
    </source>
</evidence>
<dbReference type="Pfam" id="PF09565">
    <property type="entry name" value="RE_NgoFVII"/>
    <property type="match status" value="1"/>
</dbReference>
<keyword evidence="4" id="KW-1185">Reference proteome</keyword>
<feature type="domain" description="Restriction endonuclease type II NgoFVII N-terminal" evidence="1">
    <location>
        <begin position="6"/>
        <end position="162"/>
    </location>
</feature>
<dbReference type="InterPro" id="IPR048923">
    <property type="entry name" value="RE_NgoFVII_C"/>
</dbReference>
<protein>
    <submittedName>
        <fullName evidence="3">NgoFVII family restriction endonuclease</fullName>
        <ecNumber evidence="3">3.1.21.-</ecNumber>
    </submittedName>
</protein>
<dbReference type="EC" id="3.1.21.-" evidence="3"/>
<evidence type="ECO:0000313" key="4">
    <source>
        <dbReference type="Proteomes" id="UP001207337"/>
    </source>
</evidence>
<dbReference type="CDD" id="cd09117">
    <property type="entry name" value="PLDc_Bfil_DEXD_like"/>
    <property type="match status" value="1"/>
</dbReference>
<keyword evidence="3" id="KW-0378">Hydrolase</keyword>
<evidence type="ECO:0000313" key="3">
    <source>
        <dbReference type="EMBL" id="MCW9712674.1"/>
    </source>
</evidence>
<reference evidence="3 4" key="1">
    <citation type="submission" date="2021-11" db="EMBL/GenBank/DDBJ databases">
        <title>Aliifidinibius sp. nov., a new bacterium isolated from saline soil.</title>
        <authorList>
            <person name="Galisteo C."/>
            <person name="De La Haba R."/>
            <person name="Sanchez-Porro C."/>
            <person name="Ventosa A."/>
        </authorList>
    </citation>
    <scope>NUCLEOTIDE SEQUENCE [LARGE SCALE GENOMIC DNA]</scope>
    <source>
        <strain evidence="3 4">KACC 190600</strain>
    </source>
</reference>
<proteinExistence type="predicted"/>
<keyword evidence="3" id="KW-0255">Endonuclease</keyword>
<name>A0ABT3PXV5_9BACT</name>
<dbReference type="Gene3D" id="3.30.870.10">
    <property type="entry name" value="Endonuclease Chain A"/>
    <property type="match status" value="1"/>
</dbReference>
<dbReference type="InterPro" id="IPR019065">
    <property type="entry name" value="RE_NgoFVII_N"/>
</dbReference>
<dbReference type="GO" id="GO:0004519">
    <property type="term" value="F:endonuclease activity"/>
    <property type="evidence" value="ECO:0007669"/>
    <property type="project" value="UniProtKB-KW"/>
</dbReference>
<accession>A0ABT3PXV5</accession>
<dbReference type="Pfam" id="PF20731">
    <property type="entry name" value="RE_NgoFVII_C"/>
    <property type="match status" value="1"/>
</dbReference>
<dbReference type="GO" id="GO:0016787">
    <property type="term" value="F:hydrolase activity"/>
    <property type="evidence" value="ECO:0007669"/>
    <property type="project" value="UniProtKB-KW"/>
</dbReference>
<sequence>MVLEKDLFKKILIDPANNSDELCILTGYGSAAMAEYHLTKLVELDLFPSVNLTVGMTPLSGIDSVNHECFQEYTQRESDNFGCRYIIKGDPVHSKLYIWLSGGEPREAYIGSANYSQVAFVENESNFYNQHELLVSSPPEEALTYYNRINQGSALCTSPEIESKVSIAPIGKKPGNENFLEGLPSISVPLPKKSDGKMRNKSGLNWGFRGKRNKNEAYIQLRPEVYKSDFFPPKPNRFTVYTDDGKKMIFTRAQKGREGDAIETPKGNSILGRYLRKRLGLSSGQRVKIHHLEKYGRNYIDFYKIDAETYYMDFASSDNSKTKKR</sequence>
<dbReference type="EMBL" id="JAJNDC010000001">
    <property type="protein sequence ID" value="MCW9712674.1"/>
    <property type="molecule type" value="Genomic_DNA"/>
</dbReference>